<dbReference type="GO" id="GO:2000280">
    <property type="term" value="P:regulation of root development"/>
    <property type="evidence" value="ECO:0007669"/>
    <property type="project" value="TreeGrafter"/>
</dbReference>
<evidence type="ECO:0000256" key="8">
    <source>
        <dbReference type="SAM" id="MobiDB-lite"/>
    </source>
</evidence>
<gene>
    <name evidence="9" type="ORF">Tsubulata_050857</name>
</gene>
<organism evidence="9 10">
    <name type="scientific">Turnera subulata</name>
    <dbReference type="NCBI Taxonomy" id="218843"/>
    <lineage>
        <taxon>Eukaryota</taxon>
        <taxon>Viridiplantae</taxon>
        <taxon>Streptophyta</taxon>
        <taxon>Embryophyta</taxon>
        <taxon>Tracheophyta</taxon>
        <taxon>Spermatophyta</taxon>
        <taxon>Magnoliopsida</taxon>
        <taxon>eudicotyledons</taxon>
        <taxon>Gunneridae</taxon>
        <taxon>Pentapetalae</taxon>
        <taxon>rosids</taxon>
        <taxon>fabids</taxon>
        <taxon>Malpighiales</taxon>
        <taxon>Passifloraceae</taxon>
        <taxon>Turnera</taxon>
    </lineage>
</organism>
<protein>
    <submittedName>
        <fullName evidence="9">Uncharacterized protein</fullName>
    </submittedName>
</protein>
<comment type="subcellular location">
    <subcellularLocation>
        <location evidence="1">Secreted</location>
        <location evidence="1">Extracellular space</location>
        <location evidence="1">Apoplast</location>
    </subcellularLocation>
</comment>
<keyword evidence="7" id="KW-0379">Hydroxylation</keyword>
<dbReference type="GO" id="GO:0005179">
    <property type="term" value="F:hormone activity"/>
    <property type="evidence" value="ECO:0007669"/>
    <property type="project" value="UniProtKB-KW"/>
</dbReference>
<evidence type="ECO:0000256" key="1">
    <source>
        <dbReference type="ARBA" id="ARBA00004271"/>
    </source>
</evidence>
<comment type="caution">
    <text evidence="9">The sequence shown here is derived from an EMBL/GenBank/DDBJ whole genome shotgun (WGS) entry which is preliminary data.</text>
</comment>
<name>A0A9Q0JC57_9ROSI</name>
<feature type="compositionally biased region" description="Polar residues" evidence="8">
    <location>
        <begin position="87"/>
        <end position="99"/>
    </location>
</feature>
<evidence type="ECO:0000313" key="10">
    <source>
        <dbReference type="Proteomes" id="UP001141552"/>
    </source>
</evidence>
<keyword evidence="4" id="KW-0964">Secreted</keyword>
<keyword evidence="10" id="KW-1185">Reference proteome</keyword>
<reference evidence="9" key="2">
    <citation type="journal article" date="2023" name="Plants (Basel)">
        <title>Annotation of the Turnera subulata (Passifloraceae) Draft Genome Reveals the S-Locus Evolved after the Divergence of Turneroideae from Passifloroideae in a Stepwise Manner.</title>
        <authorList>
            <person name="Henning P.M."/>
            <person name="Roalson E.H."/>
            <person name="Mir W."/>
            <person name="McCubbin A.G."/>
            <person name="Shore J.S."/>
        </authorList>
    </citation>
    <scope>NUCLEOTIDE SEQUENCE</scope>
    <source>
        <strain evidence="9">F60SS</strain>
    </source>
</reference>
<dbReference type="GO" id="GO:0048364">
    <property type="term" value="P:root development"/>
    <property type="evidence" value="ECO:0007669"/>
    <property type="project" value="InterPro"/>
</dbReference>
<dbReference type="GO" id="GO:0006995">
    <property type="term" value="P:cellular response to nitrogen starvation"/>
    <property type="evidence" value="ECO:0007669"/>
    <property type="project" value="UniProtKB-ARBA"/>
</dbReference>
<dbReference type="GO" id="GO:1901371">
    <property type="term" value="P:regulation of leaf morphogenesis"/>
    <property type="evidence" value="ECO:0007669"/>
    <property type="project" value="TreeGrafter"/>
</dbReference>
<dbReference type="GO" id="GO:1902025">
    <property type="term" value="P:nitrate import"/>
    <property type="evidence" value="ECO:0007669"/>
    <property type="project" value="TreeGrafter"/>
</dbReference>
<keyword evidence="3" id="KW-0052">Apoplast</keyword>
<dbReference type="InterPro" id="IPR033250">
    <property type="entry name" value="CEP"/>
</dbReference>
<proteinExistence type="inferred from homology"/>
<dbReference type="Proteomes" id="UP001141552">
    <property type="component" value="Unassembled WGS sequence"/>
</dbReference>
<evidence type="ECO:0000256" key="4">
    <source>
        <dbReference type="ARBA" id="ARBA00022525"/>
    </source>
</evidence>
<dbReference type="AlphaFoldDB" id="A0A9Q0JC57"/>
<evidence type="ECO:0000256" key="6">
    <source>
        <dbReference type="ARBA" id="ARBA00022729"/>
    </source>
</evidence>
<evidence type="ECO:0000256" key="3">
    <source>
        <dbReference type="ARBA" id="ARBA00022523"/>
    </source>
</evidence>
<evidence type="ECO:0000256" key="5">
    <source>
        <dbReference type="ARBA" id="ARBA00022702"/>
    </source>
</evidence>
<keyword evidence="5" id="KW-0372">Hormone</keyword>
<reference evidence="9" key="1">
    <citation type="submission" date="2022-02" db="EMBL/GenBank/DDBJ databases">
        <authorList>
            <person name="Henning P.M."/>
            <person name="McCubbin A.G."/>
            <person name="Shore J.S."/>
        </authorList>
    </citation>
    <scope>NUCLEOTIDE SEQUENCE</scope>
    <source>
        <strain evidence="9">F60SS</strain>
        <tissue evidence="9">Leaves</tissue>
    </source>
</reference>
<evidence type="ECO:0000313" key="9">
    <source>
        <dbReference type="EMBL" id="KAJ4835847.1"/>
    </source>
</evidence>
<evidence type="ECO:0000256" key="2">
    <source>
        <dbReference type="ARBA" id="ARBA00008963"/>
    </source>
</evidence>
<dbReference type="PANTHER" id="PTHR33348:SF36">
    <property type="match status" value="1"/>
</dbReference>
<dbReference type="EMBL" id="JAKUCV010004281">
    <property type="protein sequence ID" value="KAJ4835847.1"/>
    <property type="molecule type" value="Genomic_DNA"/>
</dbReference>
<dbReference type="PANTHER" id="PTHR33348">
    <property type="entry name" value="PRECURSOR OF CEP5"/>
    <property type="match status" value="1"/>
</dbReference>
<keyword evidence="6" id="KW-0732">Signal</keyword>
<feature type="region of interest" description="Disordered" evidence="8">
    <location>
        <begin position="59"/>
        <end position="158"/>
    </location>
</feature>
<sequence>MAKLELIYARACLILLVFCYGITSINARLLRPQESTSSDCCSLRRHLSRYYIHFESKAAGPLHTNAQSEDFRPTTPGHSPGAGHSAHPQSAIPSPIINTQDHRDDFEPTNPGHSPGVGHSTQPEFSPSGPVRVQGETDDFQPTTPGHSPGAGHSGAPH</sequence>
<comment type="similarity">
    <text evidence="2">Belongs to the C-terminally encoded plant signaling peptide (CEP) family.</text>
</comment>
<accession>A0A9Q0JC57</accession>
<dbReference type="GO" id="GO:0048046">
    <property type="term" value="C:apoplast"/>
    <property type="evidence" value="ECO:0007669"/>
    <property type="project" value="UniProtKB-SubCell"/>
</dbReference>
<evidence type="ECO:0000256" key="7">
    <source>
        <dbReference type="ARBA" id="ARBA00023278"/>
    </source>
</evidence>
<dbReference type="OrthoDB" id="1863260at2759"/>